<dbReference type="InterPro" id="IPR001986">
    <property type="entry name" value="Enolpyruvate_Tfrase_dom"/>
</dbReference>
<dbReference type="Gene3D" id="3.65.10.10">
    <property type="entry name" value="Enolpyruvate transferase domain"/>
    <property type="match status" value="2"/>
</dbReference>
<protein>
    <recommendedName>
        <fullName evidence="12">UDP-N-acetylglucosamine 1-carboxyvinyltransferase</fullName>
        <ecNumber evidence="12">2.5.1.7</ecNumber>
    </recommendedName>
    <alternativeName>
        <fullName evidence="12">Enoylpyruvate transferase</fullName>
    </alternativeName>
    <alternativeName>
        <fullName evidence="12">UDP-N-acetylglucosamine enolpyruvyl transferase</fullName>
        <shortName evidence="12">EPT</shortName>
    </alternativeName>
</protein>
<dbReference type="Pfam" id="PF00275">
    <property type="entry name" value="EPSP_synthase"/>
    <property type="match status" value="1"/>
</dbReference>
<organism evidence="14 15">
    <name type="scientific">Desulforamulus aeronauticus DSM 10349</name>
    <dbReference type="NCBI Taxonomy" id="1121421"/>
    <lineage>
        <taxon>Bacteria</taxon>
        <taxon>Bacillati</taxon>
        <taxon>Bacillota</taxon>
        <taxon>Clostridia</taxon>
        <taxon>Eubacteriales</taxon>
        <taxon>Peptococcaceae</taxon>
        <taxon>Desulforamulus</taxon>
    </lineage>
</organism>
<proteinExistence type="inferred from homology"/>
<dbReference type="RefSeq" id="WP_072914306.1">
    <property type="nucleotide sequence ID" value="NZ_FRAR01000016.1"/>
</dbReference>
<dbReference type="GO" id="GO:0008360">
    <property type="term" value="P:regulation of cell shape"/>
    <property type="evidence" value="ECO:0007669"/>
    <property type="project" value="UniProtKB-KW"/>
</dbReference>
<dbReference type="HAMAP" id="MF_00111">
    <property type="entry name" value="MurA"/>
    <property type="match status" value="1"/>
</dbReference>
<feature type="binding site" evidence="12">
    <location>
        <begin position="22"/>
        <end position="23"/>
    </location>
    <ligand>
        <name>phosphoenolpyruvate</name>
        <dbReference type="ChEBI" id="CHEBI:58702"/>
    </ligand>
</feature>
<keyword evidence="5 12" id="KW-0808">Transferase</keyword>
<comment type="subcellular location">
    <subcellularLocation>
        <location evidence="1 12">Cytoplasm</location>
    </subcellularLocation>
</comment>
<dbReference type="InterPro" id="IPR050068">
    <property type="entry name" value="MurA_subfamily"/>
</dbReference>
<feature type="modified residue" description="2-(S-cysteinyl)pyruvic acid O-phosphothioketal" evidence="12">
    <location>
        <position position="117"/>
    </location>
</feature>
<keyword evidence="12" id="KW-0670">Pyruvate</keyword>
<evidence type="ECO:0000256" key="10">
    <source>
        <dbReference type="ARBA" id="ARBA00038367"/>
    </source>
</evidence>
<accession>A0A1M6TBS2</accession>
<dbReference type="InterPro" id="IPR005750">
    <property type="entry name" value="UDP_GlcNAc_COvinyl_MurA"/>
</dbReference>
<feature type="binding site" evidence="12">
    <location>
        <position position="93"/>
    </location>
    <ligand>
        <name>UDP-N-acetyl-alpha-D-glucosamine</name>
        <dbReference type="ChEBI" id="CHEBI:57705"/>
    </ligand>
</feature>
<dbReference type="GO" id="GO:0008760">
    <property type="term" value="F:UDP-N-acetylglucosamine 1-carboxyvinyltransferase activity"/>
    <property type="evidence" value="ECO:0007669"/>
    <property type="project" value="UniProtKB-UniRule"/>
</dbReference>
<dbReference type="InterPro" id="IPR036968">
    <property type="entry name" value="Enolpyruvate_Tfrase_sf"/>
</dbReference>
<evidence type="ECO:0000256" key="8">
    <source>
        <dbReference type="ARBA" id="ARBA00023306"/>
    </source>
</evidence>
<keyword evidence="7 12" id="KW-0573">Peptidoglycan synthesis</keyword>
<dbReference type="FunFam" id="3.65.10.10:FF:000001">
    <property type="entry name" value="UDP-N-acetylglucosamine 1-carboxyvinyltransferase"/>
    <property type="match status" value="1"/>
</dbReference>
<dbReference type="InterPro" id="IPR013792">
    <property type="entry name" value="RNA3'P_cycl/enolpyr_Trfase_a/b"/>
</dbReference>
<evidence type="ECO:0000256" key="11">
    <source>
        <dbReference type="ARBA" id="ARBA00047527"/>
    </source>
</evidence>
<evidence type="ECO:0000256" key="1">
    <source>
        <dbReference type="ARBA" id="ARBA00004496"/>
    </source>
</evidence>
<dbReference type="GO" id="GO:0051301">
    <property type="term" value="P:cell division"/>
    <property type="evidence" value="ECO:0007669"/>
    <property type="project" value="UniProtKB-KW"/>
</dbReference>
<dbReference type="NCBIfam" id="NF009470">
    <property type="entry name" value="PRK12830.1"/>
    <property type="match status" value="1"/>
</dbReference>
<dbReference type="GO" id="GO:0019277">
    <property type="term" value="P:UDP-N-acetylgalactosamine biosynthetic process"/>
    <property type="evidence" value="ECO:0007669"/>
    <property type="project" value="InterPro"/>
</dbReference>
<dbReference type="NCBIfam" id="TIGR01072">
    <property type="entry name" value="murA"/>
    <property type="match status" value="1"/>
</dbReference>
<keyword evidence="4 12" id="KW-0132">Cell division</keyword>
<sequence>MSKLIIAGGQPLQGKIKISGAKNASLAILCGALLAEEEVIIENVPDISDVRIVLEILGTMGVKVSWLAEEVISLQSPDQLAEEAPYELVKKLRASNLLLGPMLARYGKASVSLPGGCNIGVRPMDLHFKGLVALGAELNLERGSIQGKTGRLCGNMIYLDFPSVGATENIMMAACLAEGQTIIENAAKEPEIVDLANFLNALGAKVRGAGTDLIKIEGVPVLKGGRYSVIPDRIEAGTFMVAAAATRGDVLLENVIPRHLEPLSAKLREANVDVEIGEDSIYIKASNFPAKNIDIKTMPYPGFPTDMQSQMMSFLSTVPGPSIIVENIFENRFRVADELKRMGANIKVEGRMAVIEGVSFLQGAKVKATDLRAGAALVIAALMATGETEISDVQYVDRGYTNLEQKLTSLGARIRRA</sequence>
<dbReference type="UniPathway" id="UPA00219"/>
<dbReference type="GO" id="GO:0009252">
    <property type="term" value="P:peptidoglycan biosynthetic process"/>
    <property type="evidence" value="ECO:0007669"/>
    <property type="project" value="UniProtKB-UniRule"/>
</dbReference>
<evidence type="ECO:0000256" key="12">
    <source>
        <dbReference type="HAMAP-Rule" id="MF_00111"/>
    </source>
</evidence>
<evidence type="ECO:0000313" key="15">
    <source>
        <dbReference type="Proteomes" id="UP000183997"/>
    </source>
</evidence>
<evidence type="ECO:0000256" key="3">
    <source>
        <dbReference type="ARBA" id="ARBA00022490"/>
    </source>
</evidence>
<feature type="binding site" evidence="12">
    <location>
        <position position="306"/>
    </location>
    <ligand>
        <name>UDP-N-acetyl-alpha-D-glucosamine</name>
        <dbReference type="ChEBI" id="CHEBI:57705"/>
    </ligand>
</feature>
<comment type="caution">
    <text evidence="12">Lacks conserved residue(s) required for the propagation of feature annotation.</text>
</comment>
<dbReference type="AlphaFoldDB" id="A0A1M6TBS2"/>
<gene>
    <name evidence="12" type="primary">murA</name>
    <name evidence="14" type="ORF">SAMN02745123_02249</name>
</gene>
<reference evidence="15" key="1">
    <citation type="submission" date="2016-11" db="EMBL/GenBank/DDBJ databases">
        <authorList>
            <person name="Varghese N."/>
            <person name="Submissions S."/>
        </authorList>
    </citation>
    <scope>NUCLEOTIDE SEQUENCE [LARGE SCALE GENOMIC DNA]</scope>
    <source>
        <strain evidence="15">DSM 10349</strain>
    </source>
</reference>
<dbReference type="EC" id="2.5.1.7" evidence="12"/>
<evidence type="ECO:0000313" key="14">
    <source>
        <dbReference type="EMBL" id="SHK54447.1"/>
    </source>
</evidence>
<feature type="active site" description="Proton donor" evidence="12">
    <location>
        <position position="117"/>
    </location>
</feature>
<dbReference type="STRING" id="1121421.SAMN02745123_02249"/>
<dbReference type="PANTHER" id="PTHR43783:SF1">
    <property type="entry name" value="UDP-N-ACETYLGLUCOSAMINE 1-CARBOXYVINYLTRANSFERASE"/>
    <property type="match status" value="1"/>
</dbReference>
<comment type="similarity">
    <text evidence="10 12">Belongs to the EPSP synthase family. MurA subfamily.</text>
</comment>
<evidence type="ECO:0000256" key="5">
    <source>
        <dbReference type="ARBA" id="ARBA00022679"/>
    </source>
</evidence>
<evidence type="ECO:0000256" key="2">
    <source>
        <dbReference type="ARBA" id="ARBA00004752"/>
    </source>
</evidence>
<evidence type="ECO:0000256" key="9">
    <source>
        <dbReference type="ARBA" id="ARBA00023316"/>
    </source>
</evidence>
<feature type="binding site" evidence="12">
    <location>
        <begin position="122"/>
        <end position="126"/>
    </location>
    <ligand>
        <name>UDP-N-acetyl-alpha-D-glucosamine</name>
        <dbReference type="ChEBI" id="CHEBI:57705"/>
    </ligand>
</feature>
<evidence type="ECO:0000259" key="13">
    <source>
        <dbReference type="Pfam" id="PF00275"/>
    </source>
</evidence>
<evidence type="ECO:0000256" key="7">
    <source>
        <dbReference type="ARBA" id="ARBA00022984"/>
    </source>
</evidence>
<dbReference type="GO" id="GO:0005737">
    <property type="term" value="C:cytoplasm"/>
    <property type="evidence" value="ECO:0007669"/>
    <property type="project" value="UniProtKB-SubCell"/>
</dbReference>
<feature type="domain" description="Enolpyruvate transferase" evidence="13">
    <location>
        <begin position="7"/>
        <end position="407"/>
    </location>
</feature>
<dbReference type="OrthoDB" id="9803760at2"/>
<dbReference type="CDD" id="cd01555">
    <property type="entry name" value="UdpNAET"/>
    <property type="match status" value="1"/>
</dbReference>
<dbReference type="NCBIfam" id="NF006873">
    <property type="entry name" value="PRK09369.1"/>
    <property type="match status" value="1"/>
</dbReference>
<feature type="binding site" evidence="12">
    <location>
        <position position="328"/>
    </location>
    <ligand>
        <name>UDP-N-acetyl-alpha-D-glucosamine</name>
        <dbReference type="ChEBI" id="CHEBI:57705"/>
    </ligand>
</feature>
<evidence type="ECO:0000256" key="6">
    <source>
        <dbReference type="ARBA" id="ARBA00022960"/>
    </source>
</evidence>
<keyword evidence="8 12" id="KW-0131">Cell cycle</keyword>
<dbReference type="Proteomes" id="UP000183997">
    <property type="component" value="Unassembled WGS sequence"/>
</dbReference>
<evidence type="ECO:0000256" key="4">
    <source>
        <dbReference type="ARBA" id="ARBA00022618"/>
    </source>
</evidence>
<dbReference type="SUPFAM" id="SSF55205">
    <property type="entry name" value="EPT/RTPC-like"/>
    <property type="match status" value="1"/>
</dbReference>
<keyword evidence="6 12" id="KW-0133">Cell shape</keyword>
<keyword evidence="3 12" id="KW-0963">Cytoplasm</keyword>
<dbReference type="PANTHER" id="PTHR43783">
    <property type="entry name" value="UDP-N-ACETYLGLUCOSAMINE 1-CARBOXYVINYLTRANSFERASE"/>
    <property type="match status" value="1"/>
</dbReference>
<dbReference type="EMBL" id="FRAR01000016">
    <property type="protein sequence ID" value="SHK54447.1"/>
    <property type="molecule type" value="Genomic_DNA"/>
</dbReference>
<comment type="catalytic activity">
    <reaction evidence="11 12">
        <text>phosphoenolpyruvate + UDP-N-acetyl-alpha-D-glucosamine = UDP-N-acetyl-3-O-(1-carboxyvinyl)-alpha-D-glucosamine + phosphate</text>
        <dbReference type="Rhea" id="RHEA:18681"/>
        <dbReference type="ChEBI" id="CHEBI:43474"/>
        <dbReference type="ChEBI" id="CHEBI:57705"/>
        <dbReference type="ChEBI" id="CHEBI:58702"/>
        <dbReference type="ChEBI" id="CHEBI:68483"/>
        <dbReference type="EC" id="2.5.1.7"/>
    </reaction>
</comment>
<keyword evidence="15" id="KW-1185">Reference proteome</keyword>
<keyword evidence="9 12" id="KW-0961">Cell wall biogenesis/degradation</keyword>
<name>A0A1M6TBS2_9FIRM</name>
<comment type="pathway">
    <text evidence="2 12">Cell wall biogenesis; peptidoglycan biosynthesis.</text>
</comment>
<comment type="function">
    <text evidence="12">Cell wall formation. Adds enolpyruvyl to UDP-N-acetylglucosamine.</text>
</comment>
<dbReference type="GO" id="GO:0071555">
    <property type="term" value="P:cell wall organization"/>
    <property type="evidence" value="ECO:0007669"/>
    <property type="project" value="UniProtKB-KW"/>
</dbReference>